<name>A0A8H7PYB0_MORIS</name>
<dbReference type="InterPro" id="IPR036915">
    <property type="entry name" value="Cyclin-like_sf"/>
</dbReference>
<dbReference type="Gene3D" id="1.10.472.10">
    <property type="entry name" value="Cyclin-like"/>
    <property type="match status" value="1"/>
</dbReference>
<sequence>MSSSPDTPRPSICEPRTLADQVSSPHLDIINYPAAQTICVVAELLESIIAQNDKLPSAALTHFHSRSVPKIPVHAYLARIQKFAPFSNEVLITILVYFDRIARRHTSFVISSFNIHRLLITSLTVASKFVSDVFYANVRYAKVGGLPLAELNRLELEFLFLCNFDLYVRLEDLQEYANQLLLRRSPDCSLPTSPITSVSDEYAVSSGVSTPSDSNPAAAVPETFISPRPSDIHHSTAAVAALMTPPPQTKHSQPMSVQTDLQPSRKRRRESWSVPATRAVSWMPADTSMRAGY</sequence>
<evidence type="ECO:0008006" key="4">
    <source>
        <dbReference type="Google" id="ProtNLM"/>
    </source>
</evidence>
<dbReference type="CDD" id="cd20558">
    <property type="entry name" value="CYCLIN_ScPCL7-like"/>
    <property type="match status" value="1"/>
</dbReference>
<dbReference type="InterPro" id="IPR013922">
    <property type="entry name" value="Cyclin_PHO80-like"/>
</dbReference>
<dbReference type="EMBL" id="JAEPQZ010000005">
    <property type="protein sequence ID" value="KAG2181381.1"/>
    <property type="molecule type" value="Genomic_DNA"/>
</dbReference>
<feature type="region of interest" description="Disordered" evidence="1">
    <location>
        <begin position="245"/>
        <end position="275"/>
    </location>
</feature>
<dbReference type="PANTHER" id="PTHR15615">
    <property type="match status" value="1"/>
</dbReference>
<feature type="compositionally biased region" description="Polar residues" evidence="1">
    <location>
        <begin position="249"/>
        <end position="262"/>
    </location>
</feature>
<dbReference type="GO" id="GO:0005634">
    <property type="term" value="C:nucleus"/>
    <property type="evidence" value="ECO:0007669"/>
    <property type="project" value="TreeGrafter"/>
</dbReference>
<dbReference type="OrthoDB" id="1060854at2759"/>
<dbReference type="SUPFAM" id="SSF47954">
    <property type="entry name" value="Cyclin-like"/>
    <property type="match status" value="1"/>
</dbReference>
<dbReference type="Pfam" id="PF08613">
    <property type="entry name" value="Cyclin"/>
    <property type="match status" value="1"/>
</dbReference>
<dbReference type="GO" id="GO:0016538">
    <property type="term" value="F:cyclin-dependent protein serine/threonine kinase regulator activity"/>
    <property type="evidence" value="ECO:0007669"/>
    <property type="project" value="TreeGrafter"/>
</dbReference>
<accession>A0A8H7PYB0</accession>
<evidence type="ECO:0000256" key="1">
    <source>
        <dbReference type="SAM" id="MobiDB-lite"/>
    </source>
</evidence>
<gene>
    <name evidence="2" type="ORF">INT43_008964</name>
</gene>
<evidence type="ECO:0000313" key="2">
    <source>
        <dbReference type="EMBL" id="KAG2181381.1"/>
    </source>
</evidence>
<dbReference type="GO" id="GO:0019901">
    <property type="term" value="F:protein kinase binding"/>
    <property type="evidence" value="ECO:0007669"/>
    <property type="project" value="InterPro"/>
</dbReference>
<dbReference type="PANTHER" id="PTHR15615:SF94">
    <property type="entry name" value="PHO85 CYCLIN-6-RELATED"/>
    <property type="match status" value="1"/>
</dbReference>
<reference evidence="2" key="1">
    <citation type="submission" date="2020-12" db="EMBL/GenBank/DDBJ databases">
        <title>Metabolic potential, ecology and presence of endohyphal bacteria is reflected in genomic diversity of Mucoromycotina.</title>
        <authorList>
            <person name="Muszewska A."/>
            <person name="Okrasinska A."/>
            <person name="Steczkiewicz K."/>
            <person name="Drgas O."/>
            <person name="Orlowska M."/>
            <person name="Perlinska-Lenart U."/>
            <person name="Aleksandrzak-Piekarczyk T."/>
            <person name="Szatraj K."/>
            <person name="Zielenkiewicz U."/>
            <person name="Pilsyk S."/>
            <person name="Malc E."/>
            <person name="Mieczkowski P."/>
            <person name="Kruszewska J.S."/>
            <person name="Biernat P."/>
            <person name="Pawlowska J."/>
        </authorList>
    </citation>
    <scope>NUCLEOTIDE SEQUENCE</scope>
    <source>
        <strain evidence="2">WA0000067209</strain>
    </source>
</reference>
<proteinExistence type="predicted"/>
<dbReference type="AlphaFoldDB" id="A0A8H7PYB0"/>
<dbReference type="GO" id="GO:0000307">
    <property type="term" value="C:cyclin-dependent protein kinase holoenzyme complex"/>
    <property type="evidence" value="ECO:0007669"/>
    <property type="project" value="TreeGrafter"/>
</dbReference>
<comment type="caution">
    <text evidence="2">The sequence shown here is derived from an EMBL/GenBank/DDBJ whole genome shotgun (WGS) entry which is preliminary data.</text>
</comment>
<evidence type="ECO:0000313" key="3">
    <source>
        <dbReference type="Proteomes" id="UP000654370"/>
    </source>
</evidence>
<keyword evidence="3" id="KW-1185">Reference proteome</keyword>
<dbReference type="Proteomes" id="UP000654370">
    <property type="component" value="Unassembled WGS sequence"/>
</dbReference>
<protein>
    <recommendedName>
        <fullName evidence="4">Cyclin-domain-containing protein</fullName>
    </recommendedName>
</protein>
<organism evidence="2 3">
    <name type="scientific">Mortierella isabellina</name>
    <name type="common">Filamentous fungus</name>
    <name type="synonym">Umbelopsis isabellina</name>
    <dbReference type="NCBI Taxonomy" id="91625"/>
    <lineage>
        <taxon>Eukaryota</taxon>
        <taxon>Fungi</taxon>
        <taxon>Fungi incertae sedis</taxon>
        <taxon>Mucoromycota</taxon>
        <taxon>Mucoromycotina</taxon>
        <taxon>Umbelopsidomycetes</taxon>
        <taxon>Umbelopsidales</taxon>
        <taxon>Umbelopsidaceae</taxon>
        <taxon>Umbelopsis</taxon>
    </lineage>
</organism>